<evidence type="ECO:0000256" key="3">
    <source>
        <dbReference type="ARBA" id="ARBA00022737"/>
    </source>
</evidence>
<feature type="domain" description="C2H2-type" evidence="11">
    <location>
        <begin position="640"/>
        <end position="667"/>
    </location>
</feature>
<dbReference type="GO" id="GO:0008270">
    <property type="term" value="F:zinc ion binding"/>
    <property type="evidence" value="ECO:0007669"/>
    <property type="project" value="UniProtKB-KW"/>
</dbReference>
<gene>
    <name evidence="12" type="ORF">TNIN_85071</name>
</gene>
<feature type="domain" description="C2H2-type" evidence="11">
    <location>
        <begin position="668"/>
        <end position="690"/>
    </location>
</feature>
<dbReference type="FunFam" id="3.30.160.60:FF:001004">
    <property type="entry name" value="Zinc finger protein 426"/>
    <property type="match status" value="1"/>
</dbReference>
<dbReference type="GO" id="GO:0005694">
    <property type="term" value="C:chromosome"/>
    <property type="evidence" value="ECO:0007669"/>
    <property type="project" value="UniProtKB-ARBA"/>
</dbReference>
<evidence type="ECO:0000313" key="13">
    <source>
        <dbReference type="Proteomes" id="UP000886998"/>
    </source>
</evidence>
<evidence type="ECO:0000256" key="9">
    <source>
        <dbReference type="ARBA" id="ARBA00023242"/>
    </source>
</evidence>
<dbReference type="Pfam" id="PF00096">
    <property type="entry name" value="zf-C2H2"/>
    <property type="match status" value="7"/>
</dbReference>
<feature type="domain" description="C2H2-type" evidence="11">
    <location>
        <begin position="561"/>
        <end position="588"/>
    </location>
</feature>
<dbReference type="Gene3D" id="3.30.160.60">
    <property type="entry name" value="Classic Zinc Finger"/>
    <property type="match status" value="13"/>
</dbReference>
<feature type="domain" description="C2H2-type" evidence="11">
    <location>
        <begin position="589"/>
        <end position="616"/>
    </location>
</feature>
<dbReference type="SUPFAM" id="SSF57667">
    <property type="entry name" value="beta-beta-alpha zinc fingers"/>
    <property type="match status" value="9"/>
</dbReference>
<evidence type="ECO:0000256" key="2">
    <source>
        <dbReference type="ARBA" id="ARBA00022723"/>
    </source>
</evidence>
<evidence type="ECO:0000256" key="7">
    <source>
        <dbReference type="ARBA" id="ARBA00023125"/>
    </source>
</evidence>
<evidence type="ECO:0000256" key="4">
    <source>
        <dbReference type="ARBA" id="ARBA00022771"/>
    </source>
</evidence>
<dbReference type="PROSITE" id="PS50157">
    <property type="entry name" value="ZINC_FINGER_C2H2_2"/>
    <property type="match status" value="13"/>
</dbReference>
<evidence type="ECO:0000256" key="1">
    <source>
        <dbReference type="ARBA" id="ARBA00004123"/>
    </source>
</evidence>
<accession>A0A8X6IZ16</accession>
<reference evidence="12" key="1">
    <citation type="submission" date="2020-08" db="EMBL/GenBank/DDBJ databases">
        <title>Multicomponent nature underlies the extraordinary mechanical properties of spider dragline silk.</title>
        <authorList>
            <person name="Kono N."/>
            <person name="Nakamura H."/>
            <person name="Mori M."/>
            <person name="Yoshida Y."/>
            <person name="Ohtoshi R."/>
            <person name="Malay A.D."/>
            <person name="Moran D.A.P."/>
            <person name="Tomita M."/>
            <person name="Numata K."/>
            <person name="Arakawa K."/>
        </authorList>
    </citation>
    <scope>NUCLEOTIDE SEQUENCE</scope>
</reference>
<evidence type="ECO:0000313" key="12">
    <source>
        <dbReference type="EMBL" id="GFS66042.1"/>
    </source>
</evidence>
<dbReference type="GO" id="GO:0005634">
    <property type="term" value="C:nucleus"/>
    <property type="evidence" value="ECO:0007669"/>
    <property type="project" value="UniProtKB-SubCell"/>
</dbReference>
<feature type="domain" description="C2H2-type" evidence="11">
    <location>
        <begin position="498"/>
        <end position="525"/>
    </location>
</feature>
<keyword evidence="5" id="KW-0862">Zinc</keyword>
<dbReference type="FunFam" id="3.30.160.60:FF:000325">
    <property type="entry name" value="ZFP90 zinc finger protein"/>
    <property type="match status" value="1"/>
</dbReference>
<dbReference type="FunFam" id="3.30.160.60:FF:001289">
    <property type="entry name" value="Zinc finger protein 574"/>
    <property type="match status" value="1"/>
</dbReference>
<feature type="domain" description="C2H2-type" evidence="11">
    <location>
        <begin position="318"/>
        <end position="345"/>
    </location>
</feature>
<organism evidence="12 13">
    <name type="scientific">Trichonephila inaurata madagascariensis</name>
    <dbReference type="NCBI Taxonomy" id="2747483"/>
    <lineage>
        <taxon>Eukaryota</taxon>
        <taxon>Metazoa</taxon>
        <taxon>Ecdysozoa</taxon>
        <taxon>Arthropoda</taxon>
        <taxon>Chelicerata</taxon>
        <taxon>Arachnida</taxon>
        <taxon>Araneae</taxon>
        <taxon>Araneomorphae</taxon>
        <taxon>Entelegynae</taxon>
        <taxon>Araneoidea</taxon>
        <taxon>Nephilidae</taxon>
        <taxon>Trichonephila</taxon>
        <taxon>Trichonephila inaurata</taxon>
    </lineage>
</organism>
<dbReference type="Pfam" id="PF12874">
    <property type="entry name" value="zf-met"/>
    <property type="match status" value="1"/>
</dbReference>
<dbReference type="PROSITE" id="PS00028">
    <property type="entry name" value="ZINC_FINGER_C2H2_1"/>
    <property type="match status" value="6"/>
</dbReference>
<keyword evidence="3" id="KW-0677">Repeat</keyword>
<dbReference type="EMBL" id="BMAV01028224">
    <property type="protein sequence ID" value="GFS66042.1"/>
    <property type="molecule type" value="Genomic_DNA"/>
</dbReference>
<dbReference type="FunFam" id="3.30.160.60:FF:001325">
    <property type="entry name" value="zinc finger protein 200"/>
    <property type="match status" value="1"/>
</dbReference>
<dbReference type="Pfam" id="PF13909">
    <property type="entry name" value="zf-H2C2_5"/>
    <property type="match status" value="1"/>
</dbReference>
<name>A0A8X6IZ16_9ARAC</name>
<dbReference type="AlphaFoldDB" id="A0A8X6IZ16"/>
<protein>
    <recommendedName>
        <fullName evidence="11">C2H2-type domain-containing protein</fullName>
    </recommendedName>
</protein>
<keyword evidence="2" id="KW-0479">Metal-binding</keyword>
<feature type="domain" description="C2H2-type" evidence="11">
    <location>
        <begin position="227"/>
        <end position="252"/>
    </location>
</feature>
<feature type="domain" description="C2H2-type" evidence="11">
    <location>
        <begin position="397"/>
        <end position="424"/>
    </location>
</feature>
<dbReference type="InterPro" id="IPR013087">
    <property type="entry name" value="Znf_C2H2_type"/>
</dbReference>
<dbReference type="PANTHER" id="PTHR24408:SF58">
    <property type="entry name" value="TRANSCRIPTION FACTOR (TFIIIA), PUTATIVE (AFU_ORTHOLOGUE AFUA_1G05150)-RELATED"/>
    <property type="match status" value="1"/>
</dbReference>
<dbReference type="InterPro" id="IPR036236">
    <property type="entry name" value="Znf_C2H2_sf"/>
</dbReference>
<feature type="domain" description="C2H2-type" evidence="11">
    <location>
        <begin position="470"/>
        <end position="497"/>
    </location>
</feature>
<evidence type="ECO:0000256" key="10">
    <source>
        <dbReference type="PROSITE-ProRule" id="PRU00042"/>
    </source>
</evidence>
<keyword evidence="4 10" id="KW-0863">Zinc-finger</keyword>
<sequence>MWKRLYSEEKSGISYIITFAEKSACIEEGYDVRVSRNEIENVSITTYSCNLCDYSTIDKSNMKRHIRQHTGERPYVCQYCGKSYIQKVHRDAHEFMHATLRIHMCTVFGTHLPGFFMKPSAKQTVSPTFKGLQLLLCNFCEYKTYHKTNMNAHLRKHTGERPFVCTTCRKGIQSSNASLENDMGTFLAKFKVYDCIHYTRNNGVNLHHEMIAGSSAKQFTSLAITTHACSYCNYETFSRSDLTKHLRKHTGELWFVCSLVLQQHLVGLGGEATKSIIPLKILNICLKATSQSKFSEKLKFVMKYCNGSADSVENVKNHPCPYCGYVASYRSGLINHIRKHTGERILIPTTDPGLSASNVKRNSGGPPMLSCLHCNYTTVHKSNFKAHLRKHTGERPFVCKICGKGYTSKQNLQSHEHSHALQKLQMCSICKECFRSPSSLQFHMLTHPSNVYVPEMKRRNFLGSLGARYHACKICEYVTINATDLKRHMRKHTGEKPFVCKICGKGFTSKQNHQNHEILHTQERLHMCNICKACYRSSSSLAGNQNFNNSPEFMEYSKFLYTCTYCSYATPYQTNLKNHLRKHTGEKPFVCKFCGKGFSQKHSLQSHSRLHATQKLHMCPEADEKFPVIMKIKTETLTKFSCSFCGYITPYKTTMKNHIRKHTGERPFVCDICGRDFTRKQSLQLHHASHEKPVM</sequence>
<feature type="domain" description="C2H2-type" evidence="11">
    <location>
        <begin position="47"/>
        <end position="74"/>
    </location>
</feature>
<feature type="domain" description="C2H2-type" evidence="11">
    <location>
        <begin position="135"/>
        <end position="162"/>
    </location>
</feature>
<keyword evidence="8" id="KW-0804">Transcription</keyword>
<dbReference type="SMART" id="SM00355">
    <property type="entry name" value="ZnF_C2H2"/>
    <property type="match status" value="14"/>
</dbReference>
<evidence type="ECO:0000256" key="6">
    <source>
        <dbReference type="ARBA" id="ARBA00023015"/>
    </source>
</evidence>
<dbReference type="PANTHER" id="PTHR24408">
    <property type="entry name" value="ZINC FINGER PROTEIN"/>
    <property type="match status" value="1"/>
</dbReference>
<keyword evidence="13" id="KW-1185">Reference proteome</keyword>
<dbReference type="Proteomes" id="UP000886998">
    <property type="component" value="Unassembled WGS sequence"/>
</dbReference>
<dbReference type="GO" id="GO:0043565">
    <property type="term" value="F:sequence-specific DNA binding"/>
    <property type="evidence" value="ECO:0007669"/>
    <property type="project" value="TreeGrafter"/>
</dbReference>
<feature type="domain" description="C2H2-type" evidence="11">
    <location>
        <begin position="369"/>
        <end position="396"/>
    </location>
</feature>
<evidence type="ECO:0000259" key="11">
    <source>
        <dbReference type="PROSITE" id="PS50157"/>
    </source>
</evidence>
<dbReference type="GO" id="GO:0000981">
    <property type="term" value="F:DNA-binding transcription factor activity, RNA polymerase II-specific"/>
    <property type="evidence" value="ECO:0007669"/>
    <property type="project" value="TreeGrafter"/>
</dbReference>
<keyword evidence="6" id="KW-0805">Transcription regulation</keyword>
<comment type="subcellular location">
    <subcellularLocation>
        <location evidence="1">Nucleus</location>
    </subcellularLocation>
</comment>
<evidence type="ECO:0000256" key="5">
    <source>
        <dbReference type="ARBA" id="ARBA00022833"/>
    </source>
</evidence>
<evidence type="ECO:0000256" key="8">
    <source>
        <dbReference type="ARBA" id="ARBA00023163"/>
    </source>
</evidence>
<dbReference type="OrthoDB" id="6437202at2759"/>
<dbReference type="FunFam" id="3.30.160.60:FF:001732">
    <property type="entry name" value="Zgc:162936"/>
    <property type="match status" value="1"/>
</dbReference>
<keyword evidence="7" id="KW-0238">DNA-binding</keyword>
<keyword evidence="9" id="KW-0539">Nucleus</keyword>
<dbReference type="FunFam" id="3.30.160.60:FF:002349">
    <property type="entry name" value="Zinc finger and BTB domain-containing 40"/>
    <property type="match status" value="1"/>
</dbReference>
<proteinExistence type="predicted"/>
<comment type="caution">
    <text evidence="12">The sequence shown here is derived from an EMBL/GenBank/DDBJ whole genome shotgun (WGS) entry which is preliminary data.</text>
</comment>
<feature type="domain" description="C2H2-type" evidence="11">
    <location>
        <begin position="75"/>
        <end position="102"/>
    </location>
</feature>
<dbReference type="GO" id="GO:0045893">
    <property type="term" value="P:positive regulation of DNA-templated transcription"/>
    <property type="evidence" value="ECO:0007669"/>
    <property type="project" value="UniProtKB-ARBA"/>
</dbReference>